<evidence type="ECO:0000256" key="1">
    <source>
        <dbReference type="ARBA" id="ARBA00006962"/>
    </source>
</evidence>
<keyword evidence="2" id="KW-0328">Glycosyltransferase</keyword>
<dbReference type="GO" id="GO:0016758">
    <property type="term" value="F:hexosyltransferase activity"/>
    <property type="evidence" value="ECO:0007669"/>
    <property type="project" value="UniProtKB-ARBA"/>
</dbReference>
<protein>
    <submittedName>
        <fullName evidence="6">Glycosyltransferase, MGT family</fullName>
    </submittedName>
</protein>
<dbReference type="GO" id="GO:0017000">
    <property type="term" value="P:antibiotic biosynthetic process"/>
    <property type="evidence" value="ECO:0007669"/>
    <property type="project" value="UniProtKB-ARBA"/>
</dbReference>
<dbReference type="Proteomes" id="UP000199515">
    <property type="component" value="Unassembled WGS sequence"/>
</dbReference>
<keyword evidence="7" id="KW-1185">Reference proteome</keyword>
<keyword evidence="3 6" id="KW-0808">Transferase</keyword>
<name>A0A1H2T4B1_9PSEU</name>
<dbReference type="InterPro" id="IPR002213">
    <property type="entry name" value="UDP_glucos_trans"/>
</dbReference>
<comment type="similarity">
    <text evidence="1">Belongs to the glycosyltransferase 28 family.</text>
</comment>
<dbReference type="PANTHER" id="PTHR48050:SF13">
    <property type="entry name" value="STEROL 3-BETA-GLUCOSYLTRANSFERASE UGT80A2"/>
    <property type="match status" value="1"/>
</dbReference>
<dbReference type="Gene3D" id="3.40.50.2000">
    <property type="entry name" value="Glycogen Phosphorylase B"/>
    <property type="match status" value="2"/>
</dbReference>
<dbReference type="CDD" id="cd03784">
    <property type="entry name" value="GT1_Gtf-like"/>
    <property type="match status" value="1"/>
</dbReference>
<sequence>MRILCSTTPMEGVFAPVLPLLRSRTGDDVLVATGPDLVDRVRSAGLTAVAAGPAAPAAAARAMTDPMFTAGSEPWRIGAVMFSRVMAPEKLPALTAIADDFAPDVILHPPVDLAAPLLAARRGIPSITYGTGLLLEPELVSAMARWVAPLWTDSGLSPDTHAGLYRHRYLNPVPASLQPDLGPASACASQIRPAVPGSTDDLPPWASQLGDRPVIYVSLGTIPIFNQPSFFAPILEALDDVDVIVTIGHTATVDSLGPLPPNIHAENWLSLAAVLPRCDAVVCHSGAGTTLAALSSGLPLVLLPRGADQFPTAAACERAGAAQVITPDRLTADAVRHAVATVLKDDSYRSAARGLQTEINAMPTAATVELP</sequence>
<dbReference type="InterPro" id="IPR010610">
    <property type="entry name" value="EryCIII-like_C"/>
</dbReference>
<feature type="domain" description="Erythromycin biosynthesis protein CIII-like C-terminal" evidence="4">
    <location>
        <begin position="237"/>
        <end position="367"/>
    </location>
</feature>
<dbReference type="RefSeq" id="WP_091285898.1">
    <property type="nucleotide sequence ID" value="NZ_FNON01000001.1"/>
</dbReference>
<accession>A0A1H2T4B1</accession>
<dbReference type="PANTHER" id="PTHR48050">
    <property type="entry name" value="STEROL 3-BETA-GLUCOSYLTRANSFERASE"/>
    <property type="match status" value="1"/>
</dbReference>
<dbReference type="STRING" id="589385.SAMN05421504_101450"/>
<dbReference type="OrthoDB" id="5488434at2"/>
<proteinExistence type="inferred from homology"/>
<evidence type="ECO:0000259" key="4">
    <source>
        <dbReference type="Pfam" id="PF06722"/>
    </source>
</evidence>
<evidence type="ECO:0000256" key="2">
    <source>
        <dbReference type="ARBA" id="ARBA00022676"/>
    </source>
</evidence>
<evidence type="ECO:0000313" key="7">
    <source>
        <dbReference type="Proteomes" id="UP000199515"/>
    </source>
</evidence>
<evidence type="ECO:0000313" key="6">
    <source>
        <dbReference type="EMBL" id="SDW38555.1"/>
    </source>
</evidence>
<organism evidence="6 7">
    <name type="scientific">Amycolatopsis xylanica</name>
    <dbReference type="NCBI Taxonomy" id="589385"/>
    <lineage>
        <taxon>Bacteria</taxon>
        <taxon>Bacillati</taxon>
        <taxon>Actinomycetota</taxon>
        <taxon>Actinomycetes</taxon>
        <taxon>Pseudonocardiales</taxon>
        <taxon>Pseudonocardiaceae</taxon>
        <taxon>Amycolatopsis</taxon>
    </lineage>
</organism>
<gene>
    <name evidence="6" type="ORF">SAMN05421504_101450</name>
</gene>
<dbReference type="InterPro" id="IPR048284">
    <property type="entry name" value="EryCIII-like_N"/>
</dbReference>
<dbReference type="FunFam" id="3.40.50.2000:FF:000072">
    <property type="entry name" value="Glycosyl transferase"/>
    <property type="match status" value="1"/>
</dbReference>
<dbReference type="InterPro" id="IPR050426">
    <property type="entry name" value="Glycosyltransferase_28"/>
</dbReference>
<evidence type="ECO:0000259" key="5">
    <source>
        <dbReference type="Pfam" id="PF21036"/>
    </source>
</evidence>
<dbReference type="EMBL" id="FNON01000001">
    <property type="protein sequence ID" value="SDW38555.1"/>
    <property type="molecule type" value="Genomic_DNA"/>
</dbReference>
<dbReference type="GO" id="GO:0008194">
    <property type="term" value="F:UDP-glycosyltransferase activity"/>
    <property type="evidence" value="ECO:0007669"/>
    <property type="project" value="InterPro"/>
</dbReference>
<dbReference type="InterPro" id="IPR035595">
    <property type="entry name" value="UDP_glycos_trans_CS"/>
</dbReference>
<dbReference type="Pfam" id="PF06722">
    <property type="entry name" value="EryCIII-like_C"/>
    <property type="match status" value="1"/>
</dbReference>
<reference evidence="6 7" key="1">
    <citation type="submission" date="2016-10" db="EMBL/GenBank/DDBJ databases">
        <authorList>
            <person name="de Groot N.N."/>
        </authorList>
    </citation>
    <scope>NUCLEOTIDE SEQUENCE [LARGE SCALE GENOMIC DNA]</scope>
    <source>
        <strain evidence="6 7">CPCC 202699</strain>
    </source>
</reference>
<dbReference type="PROSITE" id="PS00375">
    <property type="entry name" value="UDPGT"/>
    <property type="match status" value="1"/>
</dbReference>
<dbReference type="SUPFAM" id="SSF53756">
    <property type="entry name" value="UDP-Glycosyltransferase/glycogen phosphorylase"/>
    <property type="match status" value="1"/>
</dbReference>
<evidence type="ECO:0000256" key="3">
    <source>
        <dbReference type="ARBA" id="ARBA00022679"/>
    </source>
</evidence>
<feature type="domain" description="Erythromycin biosynthesis protein CIII-like N-terminal" evidence="5">
    <location>
        <begin position="25"/>
        <end position="133"/>
    </location>
</feature>
<dbReference type="Pfam" id="PF21036">
    <property type="entry name" value="EryCIII-like_N"/>
    <property type="match status" value="1"/>
</dbReference>
<dbReference type="AlphaFoldDB" id="A0A1H2T4B1"/>